<evidence type="ECO:0000256" key="1">
    <source>
        <dbReference type="SAM" id="SignalP"/>
    </source>
</evidence>
<sequence>MKAVSVLLALFAVVILASADLSNFFVRQWYNNPYSAMAGRSNLSPYGPRPGYGGFGGSSYGFSSGQSSSMEFD</sequence>
<name>A0A8W8NXC9_MAGGI</name>
<evidence type="ECO:0000313" key="2">
    <source>
        <dbReference type="EnsemblMetazoa" id="G7913.1:cds"/>
    </source>
</evidence>
<dbReference type="EnsemblMetazoa" id="G7913.1">
    <property type="protein sequence ID" value="G7913.1:cds"/>
    <property type="gene ID" value="G7913"/>
</dbReference>
<keyword evidence="3" id="KW-1185">Reference proteome</keyword>
<evidence type="ECO:0000313" key="3">
    <source>
        <dbReference type="Proteomes" id="UP000005408"/>
    </source>
</evidence>
<accession>A0A8W8NXC9</accession>
<feature type="signal peptide" evidence="1">
    <location>
        <begin position="1"/>
        <end position="19"/>
    </location>
</feature>
<feature type="chain" id="PRO_5036491307" evidence="1">
    <location>
        <begin position="20"/>
        <end position="73"/>
    </location>
</feature>
<proteinExistence type="predicted"/>
<reference evidence="2" key="1">
    <citation type="submission" date="2022-08" db="UniProtKB">
        <authorList>
            <consortium name="EnsemblMetazoa"/>
        </authorList>
    </citation>
    <scope>IDENTIFICATION</scope>
    <source>
        <strain evidence="2">05x7-T-G4-1.051#20</strain>
    </source>
</reference>
<protein>
    <submittedName>
        <fullName evidence="2">Uncharacterized protein</fullName>
    </submittedName>
</protein>
<organism evidence="2 3">
    <name type="scientific">Magallana gigas</name>
    <name type="common">Pacific oyster</name>
    <name type="synonym">Crassostrea gigas</name>
    <dbReference type="NCBI Taxonomy" id="29159"/>
    <lineage>
        <taxon>Eukaryota</taxon>
        <taxon>Metazoa</taxon>
        <taxon>Spiralia</taxon>
        <taxon>Lophotrochozoa</taxon>
        <taxon>Mollusca</taxon>
        <taxon>Bivalvia</taxon>
        <taxon>Autobranchia</taxon>
        <taxon>Pteriomorphia</taxon>
        <taxon>Ostreida</taxon>
        <taxon>Ostreoidea</taxon>
        <taxon>Ostreidae</taxon>
        <taxon>Magallana</taxon>
    </lineage>
</organism>
<keyword evidence="1" id="KW-0732">Signal</keyword>
<dbReference type="Proteomes" id="UP000005408">
    <property type="component" value="Unassembled WGS sequence"/>
</dbReference>
<dbReference type="AlphaFoldDB" id="A0A8W8NXC9"/>